<dbReference type="Gene3D" id="1.20.1440.20">
    <property type="entry name" value="LemA-like domain"/>
    <property type="match status" value="1"/>
</dbReference>
<dbReference type="InterPro" id="IPR023353">
    <property type="entry name" value="LemA-like_dom_sf"/>
</dbReference>
<dbReference type="EMBL" id="CAFBPQ010000007">
    <property type="protein sequence ID" value="CAB5016701.1"/>
    <property type="molecule type" value="Genomic_DNA"/>
</dbReference>
<proteinExistence type="predicted"/>
<protein>
    <submittedName>
        <fullName evidence="2">Unannotated protein</fullName>
    </submittedName>
</protein>
<evidence type="ECO:0000313" key="1">
    <source>
        <dbReference type="EMBL" id="CAB4738115.1"/>
    </source>
</evidence>
<dbReference type="AlphaFoldDB" id="A0A6J7GE17"/>
<evidence type="ECO:0000313" key="4">
    <source>
        <dbReference type="EMBL" id="CAB5016701.1"/>
    </source>
</evidence>
<accession>A0A6J7GE17</accession>
<dbReference type="SUPFAM" id="SSF140478">
    <property type="entry name" value="LemA-like"/>
    <property type="match status" value="1"/>
</dbReference>
<reference evidence="2" key="1">
    <citation type="submission" date="2020-05" db="EMBL/GenBank/DDBJ databases">
        <authorList>
            <person name="Chiriac C."/>
            <person name="Salcher M."/>
            <person name="Ghai R."/>
            <person name="Kavagutti S V."/>
        </authorList>
    </citation>
    <scope>NUCLEOTIDE SEQUENCE</scope>
</reference>
<organism evidence="2">
    <name type="scientific">freshwater metagenome</name>
    <dbReference type="NCBI Taxonomy" id="449393"/>
    <lineage>
        <taxon>unclassified sequences</taxon>
        <taxon>metagenomes</taxon>
        <taxon>ecological metagenomes</taxon>
    </lineage>
</organism>
<evidence type="ECO:0000313" key="2">
    <source>
        <dbReference type="EMBL" id="CAB4902730.1"/>
    </source>
</evidence>
<dbReference type="EMBL" id="CAFBOF010000009">
    <property type="protein sequence ID" value="CAB4973844.1"/>
    <property type="molecule type" value="Genomic_DNA"/>
</dbReference>
<name>A0A6J7GE17_9ZZZZ</name>
<sequence length="187" mass="20140">MGRKRGLTVIIFLLVGLLVAGAGLAFLVVRPGLDDKLKAANVEWIPLRQSLNARYDDLATMNSALAAIGGPERTVTRELSAKLKIWDNLMLRPATNENAGAEARLANKLEALARRARANVAANPKLSADPAVIAGFGAFDSQVLPNNRVDRYNKAATTYEKSRKAFFNSIVGGIFGLENLPVLRLGT</sequence>
<gene>
    <name evidence="1" type="ORF">UFOPK2683_01707</name>
    <name evidence="2" type="ORF">UFOPK3605_00576</name>
    <name evidence="3" type="ORF">UFOPK3897_00679</name>
    <name evidence="4" type="ORF">UFOPK4121_00390</name>
</gene>
<dbReference type="EMBL" id="CAFBMM010000019">
    <property type="protein sequence ID" value="CAB4902730.1"/>
    <property type="molecule type" value="Genomic_DNA"/>
</dbReference>
<evidence type="ECO:0000313" key="3">
    <source>
        <dbReference type="EMBL" id="CAB4973844.1"/>
    </source>
</evidence>
<dbReference type="EMBL" id="CAEZYK010000166">
    <property type="protein sequence ID" value="CAB4738115.1"/>
    <property type="molecule type" value="Genomic_DNA"/>
</dbReference>